<gene>
    <name evidence="1" type="ORF">AWR27_03415</name>
</gene>
<dbReference type="AlphaFoldDB" id="A0A1P9WSX9"/>
<name>A0A1P9WSX9_9BACT</name>
<dbReference type="KEGG" id="smon:AWR27_03415"/>
<evidence type="ECO:0000313" key="2">
    <source>
        <dbReference type="Proteomes" id="UP000187941"/>
    </source>
</evidence>
<accession>A0A1P9WSX9</accession>
<dbReference type="RefSeq" id="WP_077129909.1">
    <property type="nucleotide sequence ID" value="NZ_CP014263.1"/>
</dbReference>
<dbReference type="Proteomes" id="UP000187941">
    <property type="component" value="Chromosome"/>
</dbReference>
<dbReference type="OrthoDB" id="965270at2"/>
<protein>
    <submittedName>
        <fullName evidence="1">Uncharacterized protein</fullName>
    </submittedName>
</protein>
<organism evidence="1 2">
    <name type="scientific">Spirosoma montaniterrae</name>
    <dbReference type="NCBI Taxonomy" id="1178516"/>
    <lineage>
        <taxon>Bacteria</taxon>
        <taxon>Pseudomonadati</taxon>
        <taxon>Bacteroidota</taxon>
        <taxon>Cytophagia</taxon>
        <taxon>Cytophagales</taxon>
        <taxon>Cytophagaceae</taxon>
        <taxon>Spirosoma</taxon>
    </lineage>
</organism>
<sequence>MAQDRYILNFKGSPPLPADDVRLIRAKSHVVDSSRKTLLVEVQEDEVVYELARKLPDWTVKKETQYAVPTTRPRVKKTPKA</sequence>
<dbReference type="STRING" id="1178516.AWR27_03415"/>
<proteinExistence type="predicted"/>
<reference evidence="1 2" key="1">
    <citation type="submission" date="2016-01" db="EMBL/GenBank/DDBJ databases">
        <authorList>
            <person name="Oliw E.H."/>
        </authorList>
    </citation>
    <scope>NUCLEOTIDE SEQUENCE [LARGE SCALE GENOMIC DNA]</scope>
    <source>
        <strain evidence="1 2">DY10</strain>
    </source>
</reference>
<evidence type="ECO:0000313" key="1">
    <source>
        <dbReference type="EMBL" id="AQG78469.1"/>
    </source>
</evidence>
<dbReference type="EMBL" id="CP014263">
    <property type="protein sequence ID" value="AQG78469.1"/>
    <property type="molecule type" value="Genomic_DNA"/>
</dbReference>
<keyword evidence="2" id="KW-1185">Reference proteome</keyword>